<feature type="transmembrane region" description="Helical" evidence="1">
    <location>
        <begin position="38"/>
        <end position="57"/>
    </location>
</feature>
<dbReference type="EMBL" id="CAEZVN010000046">
    <property type="protein sequence ID" value="CAB4632302.1"/>
    <property type="molecule type" value="Genomic_DNA"/>
</dbReference>
<name>A0A6J6J5Q1_9ZZZZ</name>
<reference evidence="2" key="1">
    <citation type="submission" date="2020-05" db="EMBL/GenBank/DDBJ databases">
        <authorList>
            <person name="Chiriac C."/>
            <person name="Salcher M."/>
            <person name="Ghai R."/>
            <person name="Kavagutti S V."/>
        </authorList>
    </citation>
    <scope>NUCLEOTIDE SEQUENCE</scope>
</reference>
<evidence type="ECO:0000256" key="1">
    <source>
        <dbReference type="SAM" id="Phobius"/>
    </source>
</evidence>
<evidence type="ECO:0000313" key="2">
    <source>
        <dbReference type="EMBL" id="CAB4632302.1"/>
    </source>
</evidence>
<dbReference type="AlphaFoldDB" id="A0A6J6J5Q1"/>
<sequence>MSNRQIFRTRSGYVFAGLVFALCALLTATLWLTEDVQTAVSGSLWAAAFVLAAYLIFIRPKIEIFDEGVIITNPFTSIAIGWHKVIDIDVRYSLTIVTPAKRISSWAAVAPGRYHARTVHSSELKGYKLSNQVQIRPGESPRTSSGEAAQLCRLRFEAFDPETANKMETRVQINALSGTALILCAIAALVIQNLH</sequence>
<accession>A0A6J6J5Q1</accession>
<gene>
    <name evidence="2" type="ORF">UFOPK2001_00609</name>
</gene>
<keyword evidence="1" id="KW-0812">Transmembrane</keyword>
<feature type="transmembrane region" description="Helical" evidence="1">
    <location>
        <begin position="12"/>
        <end position="32"/>
    </location>
</feature>
<protein>
    <submittedName>
        <fullName evidence="2">Unannotated protein</fullName>
    </submittedName>
</protein>
<organism evidence="2">
    <name type="scientific">freshwater metagenome</name>
    <dbReference type="NCBI Taxonomy" id="449393"/>
    <lineage>
        <taxon>unclassified sequences</taxon>
        <taxon>metagenomes</taxon>
        <taxon>ecological metagenomes</taxon>
    </lineage>
</organism>
<feature type="transmembrane region" description="Helical" evidence="1">
    <location>
        <begin position="173"/>
        <end position="191"/>
    </location>
</feature>
<keyword evidence="1" id="KW-0472">Membrane</keyword>
<keyword evidence="1" id="KW-1133">Transmembrane helix</keyword>
<proteinExistence type="predicted"/>